<name>A0ACB9C1T9_ARCLA</name>
<protein>
    <submittedName>
        <fullName evidence="1">Uncharacterized protein</fullName>
    </submittedName>
</protein>
<evidence type="ECO:0000313" key="2">
    <source>
        <dbReference type="Proteomes" id="UP001055879"/>
    </source>
</evidence>
<evidence type="ECO:0000313" key="1">
    <source>
        <dbReference type="EMBL" id="KAI3728163.1"/>
    </source>
</evidence>
<keyword evidence="2" id="KW-1185">Reference proteome</keyword>
<comment type="caution">
    <text evidence="1">The sequence shown here is derived from an EMBL/GenBank/DDBJ whole genome shotgun (WGS) entry which is preliminary data.</text>
</comment>
<organism evidence="1 2">
    <name type="scientific">Arctium lappa</name>
    <name type="common">Greater burdock</name>
    <name type="synonym">Lappa major</name>
    <dbReference type="NCBI Taxonomy" id="4217"/>
    <lineage>
        <taxon>Eukaryota</taxon>
        <taxon>Viridiplantae</taxon>
        <taxon>Streptophyta</taxon>
        <taxon>Embryophyta</taxon>
        <taxon>Tracheophyta</taxon>
        <taxon>Spermatophyta</taxon>
        <taxon>Magnoliopsida</taxon>
        <taxon>eudicotyledons</taxon>
        <taxon>Gunneridae</taxon>
        <taxon>Pentapetalae</taxon>
        <taxon>asterids</taxon>
        <taxon>campanulids</taxon>
        <taxon>Asterales</taxon>
        <taxon>Asteraceae</taxon>
        <taxon>Carduoideae</taxon>
        <taxon>Cardueae</taxon>
        <taxon>Arctiinae</taxon>
        <taxon>Arctium</taxon>
    </lineage>
</organism>
<accession>A0ACB9C1T9</accession>
<reference evidence="1 2" key="2">
    <citation type="journal article" date="2022" name="Mol. Ecol. Resour.">
        <title>The genomes of chicory, endive, great burdock and yacon provide insights into Asteraceae paleo-polyploidization history and plant inulin production.</title>
        <authorList>
            <person name="Fan W."/>
            <person name="Wang S."/>
            <person name="Wang H."/>
            <person name="Wang A."/>
            <person name="Jiang F."/>
            <person name="Liu H."/>
            <person name="Zhao H."/>
            <person name="Xu D."/>
            <person name="Zhang Y."/>
        </authorList>
    </citation>
    <scope>NUCLEOTIDE SEQUENCE [LARGE SCALE GENOMIC DNA]</scope>
    <source>
        <strain evidence="2">cv. Niubang</strain>
    </source>
</reference>
<proteinExistence type="predicted"/>
<sequence length="98" mass="10771">MEKKYKRAYTKVGSSHSAQPRDGSTDDPNFSLGSDVEKSRVPLWGHRSFVDDEDAGGIEVNHGGAESASRHVHNYIGHRRTAAKAGCFWMAQVVKGNK</sequence>
<dbReference type="EMBL" id="CM042051">
    <property type="protein sequence ID" value="KAI3728163.1"/>
    <property type="molecule type" value="Genomic_DNA"/>
</dbReference>
<gene>
    <name evidence="1" type="ORF">L6452_16794</name>
</gene>
<dbReference type="Proteomes" id="UP001055879">
    <property type="component" value="Linkage Group LG05"/>
</dbReference>
<reference evidence="2" key="1">
    <citation type="journal article" date="2022" name="Mol. Ecol. Resour.">
        <title>The genomes of chicory, endive, great burdock and yacon provide insights into Asteraceae palaeo-polyploidization history and plant inulin production.</title>
        <authorList>
            <person name="Fan W."/>
            <person name="Wang S."/>
            <person name="Wang H."/>
            <person name="Wang A."/>
            <person name="Jiang F."/>
            <person name="Liu H."/>
            <person name="Zhao H."/>
            <person name="Xu D."/>
            <person name="Zhang Y."/>
        </authorList>
    </citation>
    <scope>NUCLEOTIDE SEQUENCE [LARGE SCALE GENOMIC DNA]</scope>
    <source>
        <strain evidence="2">cv. Niubang</strain>
    </source>
</reference>